<dbReference type="InterPro" id="IPR027434">
    <property type="entry name" value="Homing_endonucl"/>
</dbReference>
<dbReference type="AlphaFoldDB" id="A0A0G1AZM8"/>
<dbReference type="PANTHER" id="PTHR36181:SF4">
    <property type="entry name" value="LAGLIDADG ENDONUCLEASE"/>
    <property type="match status" value="1"/>
</dbReference>
<organism evidence="2 3">
    <name type="scientific">Candidatus Kuenenbacteria bacterium GW2011_GWA2_42_15</name>
    <dbReference type="NCBI Taxonomy" id="1618677"/>
    <lineage>
        <taxon>Bacteria</taxon>
        <taxon>Candidatus Kueneniibacteriota</taxon>
    </lineage>
</organism>
<dbReference type="GO" id="GO:0004519">
    <property type="term" value="F:endonuclease activity"/>
    <property type="evidence" value="ECO:0007669"/>
    <property type="project" value="UniProtKB-KW"/>
</dbReference>
<feature type="domain" description="Homing endonuclease LAGLIDADG" evidence="1">
    <location>
        <begin position="9"/>
        <end position="109"/>
    </location>
</feature>
<accession>A0A0G1AZM8</accession>
<comment type="caution">
    <text evidence="2">The sequence shown here is derived from an EMBL/GenBank/DDBJ whole genome shotgun (WGS) entry which is preliminary data.</text>
</comment>
<proteinExistence type="predicted"/>
<dbReference type="InterPro" id="IPR051289">
    <property type="entry name" value="LAGLIDADG_Endonuclease"/>
</dbReference>
<dbReference type="EMBL" id="LCCW01000066">
    <property type="protein sequence ID" value="KKS39536.1"/>
    <property type="molecule type" value="Genomic_DNA"/>
</dbReference>
<dbReference type="InterPro" id="IPR004860">
    <property type="entry name" value="LAGLIDADG_dom"/>
</dbReference>
<sequence length="155" mass="18298">MQLNQWFVTGLVEGEGCFSISFTLREKLKFGIETRPSFSISLNQRDLSLIKNLHSFFKCGAVRFSKSDRTYKFEVRALDDLMNKIIPHFEKYQLQGDKQKNFLKFKEICHKMRANLHFNKEHFIQLIEIAYSMNESGKRKHSKNDLLKIISKSMV</sequence>
<evidence type="ECO:0000313" key="2">
    <source>
        <dbReference type="EMBL" id="KKS39536.1"/>
    </source>
</evidence>
<dbReference type="Pfam" id="PF00961">
    <property type="entry name" value="LAGLIDADG_1"/>
    <property type="match status" value="1"/>
</dbReference>
<keyword evidence="2" id="KW-0255">Endonuclease</keyword>
<name>A0A0G1AZM8_9BACT</name>
<dbReference type="SUPFAM" id="SSF55608">
    <property type="entry name" value="Homing endonucleases"/>
    <property type="match status" value="1"/>
</dbReference>
<protein>
    <submittedName>
        <fullName evidence="2">LAGLIDADG homing endonuclease</fullName>
    </submittedName>
</protein>
<gene>
    <name evidence="2" type="ORF">UV02_C0066G0003</name>
</gene>
<keyword evidence="2" id="KW-0378">Hydrolase</keyword>
<dbReference type="Proteomes" id="UP000034516">
    <property type="component" value="Unassembled WGS sequence"/>
</dbReference>
<reference evidence="2 3" key="1">
    <citation type="journal article" date="2015" name="Nature">
        <title>rRNA introns, odd ribosomes, and small enigmatic genomes across a large radiation of phyla.</title>
        <authorList>
            <person name="Brown C.T."/>
            <person name="Hug L.A."/>
            <person name="Thomas B.C."/>
            <person name="Sharon I."/>
            <person name="Castelle C.J."/>
            <person name="Singh A."/>
            <person name="Wilkins M.J."/>
            <person name="Williams K.H."/>
            <person name="Banfield J.F."/>
        </authorList>
    </citation>
    <scope>NUCLEOTIDE SEQUENCE [LARGE SCALE GENOMIC DNA]</scope>
</reference>
<evidence type="ECO:0000259" key="1">
    <source>
        <dbReference type="Pfam" id="PF00961"/>
    </source>
</evidence>
<evidence type="ECO:0000313" key="3">
    <source>
        <dbReference type="Proteomes" id="UP000034516"/>
    </source>
</evidence>
<dbReference type="PANTHER" id="PTHR36181">
    <property type="entry name" value="INTRON-ENCODED ENDONUCLEASE AI3-RELATED"/>
    <property type="match status" value="1"/>
</dbReference>
<keyword evidence="2" id="KW-0540">Nuclease</keyword>
<dbReference type="Gene3D" id="3.10.28.10">
    <property type="entry name" value="Homing endonucleases"/>
    <property type="match status" value="1"/>
</dbReference>